<evidence type="ECO:0000259" key="15">
    <source>
        <dbReference type="PROSITE" id="PS51198"/>
    </source>
</evidence>
<evidence type="ECO:0000256" key="6">
    <source>
        <dbReference type="ARBA" id="ARBA00022839"/>
    </source>
</evidence>
<dbReference type="InterPro" id="IPR014152">
    <property type="entry name" value="AddA"/>
</dbReference>
<dbReference type="Proteomes" id="UP000826793">
    <property type="component" value="Unassembled WGS sequence"/>
</dbReference>
<dbReference type="GO" id="GO:0005829">
    <property type="term" value="C:cytosol"/>
    <property type="evidence" value="ECO:0007669"/>
    <property type="project" value="TreeGrafter"/>
</dbReference>
<keyword evidence="1" id="KW-0540">Nuclease</keyword>
<dbReference type="PROSITE" id="PS51217">
    <property type="entry name" value="UVRD_HELICASE_CTER"/>
    <property type="match status" value="1"/>
</dbReference>
<name>A0A9D2MWL1_9FIRM</name>
<dbReference type="GO" id="GO:0000725">
    <property type="term" value="P:recombinational repair"/>
    <property type="evidence" value="ECO:0007669"/>
    <property type="project" value="TreeGrafter"/>
</dbReference>
<feature type="binding site" evidence="14">
    <location>
        <begin position="25"/>
        <end position="32"/>
    </location>
    <ligand>
        <name>ATP</name>
        <dbReference type="ChEBI" id="CHEBI:30616"/>
    </ligand>
</feature>
<feature type="domain" description="UvrD-like helicase C-terminal" evidence="16">
    <location>
        <begin position="470"/>
        <end position="769"/>
    </location>
</feature>
<keyword evidence="7 14" id="KW-0067">ATP-binding</keyword>
<reference evidence="17" key="2">
    <citation type="submission" date="2021-04" db="EMBL/GenBank/DDBJ databases">
        <authorList>
            <person name="Gilroy R."/>
        </authorList>
    </citation>
    <scope>NUCLEOTIDE SEQUENCE</scope>
    <source>
        <strain evidence="17">CHK185-1770</strain>
    </source>
</reference>
<feature type="domain" description="UvrD-like helicase ATP-binding" evidence="15">
    <location>
        <begin position="4"/>
        <end position="469"/>
    </location>
</feature>
<dbReference type="InterPro" id="IPR000212">
    <property type="entry name" value="DNA_helicase_UvrD/REP"/>
</dbReference>
<evidence type="ECO:0000256" key="3">
    <source>
        <dbReference type="ARBA" id="ARBA00022763"/>
    </source>
</evidence>
<evidence type="ECO:0000256" key="12">
    <source>
        <dbReference type="ARBA" id="ARBA00034808"/>
    </source>
</evidence>
<dbReference type="NCBIfam" id="TIGR02785">
    <property type="entry name" value="addA_Gpos"/>
    <property type="match status" value="1"/>
</dbReference>
<proteinExistence type="predicted"/>
<dbReference type="GO" id="GO:0004527">
    <property type="term" value="F:exonuclease activity"/>
    <property type="evidence" value="ECO:0007669"/>
    <property type="project" value="UniProtKB-KW"/>
</dbReference>
<dbReference type="InterPro" id="IPR014017">
    <property type="entry name" value="DNA_helicase_UvrD-like_C"/>
</dbReference>
<dbReference type="SUPFAM" id="SSF52980">
    <property type="entry name" value="Restriction endonuclease-like"/>
    <property type="match status" value="1"/>
</dbReference>
<comment type="caution">
    <text evidence="17">The sequence shown here is derived from an EMBL/GenBank/DDBJ whole genome shotgun (WGS) entry which is preliminary data.</text>
</comment>
<evidence type="ECO:0000256" key="11">
    <source>
        <dbReference type="ARBA" id="ARBA00034617"/>
    </source>
</evidence>
<accession>A0A9D2MWL1</accession>
<dbReference type="GO" id="GO:0003677">
    <property type="term" value="F:DNA binding"/>
    <property type="evidence" value="ECO:0007669"/>
    <property type="project" value="UniProtKB-KW"/>
</dbReference>
<evidence type="ECO:0000256" key="7">
    <source>
        <dbReference type="ARBA" id="ARBA00022840"/>
    </source>
</evidence>
<dbReference type="Pfam" id="PF12705">
    <property type="entry name" value="PDDEXK_1"/>
    <property type="match status" value="1"/>
</dbReference>
<keyword evidence="10" id="KW-0413">Isomerase</keyword>
<evidence type="ECO:0000256" key="10">
    <source>
        <dbReference type="ARBA" id="ARBA00023235"/>
    </source>
</evidence>
<gene>
    <name evidence="17" type="primary">addA</name>
    <name evidence="17" type="ORF">H9710_05875</name>
</gene>
<keyword evidence="6" id="KW-0269">Exonuclease</keyword>
<keyword evidence="3" id="KW-0227">DNA damage</keyword>
<keyword evidence="8" id="KW-0238">DNA-binding</keyword>
<dbReference type="PANTHER" id="PTHR11070">
    <property type="entry name" value="UVRD / RECB / PCRA DNA HELICASE FAMILY MEMBER"/>
    <property type="match status" value="1"/>
</dbReference>
<evidence type="ECO:0000256" key="13">
    <source>
        <dbReference type="ARBA" id="ARBA00048988"/>
    </source>
</evidence>
<dbReference type="Pfam" id="PF00580">
    <property type="entry name" value="UvrD-helicase"/>
    <property type="match status" value="1"/>
</dbReference>
<dbReference type="GO" id="GO:0005524">
    <property type="term" value="F:ATP binding"/>
    <property type="evidence" value="ECO:0007669"/>
    <property type="project" value="UniProtKB-UniRule"/>
</dbReference>
<dbReference type="GO" id="GO:0033202">
    <property type="term" value="C:DNA helicase complex"/>
    <property type="evidence" value="ECO:0007669"/>
    <property type="project" value="TreeGrafter"/>
</dbReference>
<dbReference type="GO" id="GO:0006302">
    <property type="term" value="P:double-strand break repair"/>
    <property type="evidence" value="ECO:0007669"/>
    <property type="project" value="InterPro"/>
</dbReference>
<evidence type="ECO:0000256" key="9">
    <source>
        <dbReference type="ARBA" id="ARBA00023204"/>
    </source>
</evidence>
<evidence type="ECO:0000259" key="16">
    <source>
        <dbReference type="PROSITE" id="PS51217"/>
    </source>
</evidence>
<dbReference type="EMBL" id="DWXG01000045">
    <property type="protein sequence ID" value="HJB98092.1"/>
    <property type="molecule type" value="Genomic_DNA"/>
</dbReference>
<dbReference type="PROSITE" id="PS51198">
    <property type="entry name" value="UVRD_HELICASE_ATP_BIND"/>
    <property type="match status" value="1"/>
</dbReference>
<evidence type="ECO:0000256" key="1">
    <source>
        <dbReference type="ARBA" id="ARBA00022722"/>
    </source>
</evidence>
<dbReference type="Gene3D" id="3.40.50.300">
    <property type="entry name" value="P-loop containing nucleotide triphosphate hydrolases"/>
    <property type="match status" value="4"/>
</dbReference>
<organism evidence="17 18">
    <name type="scientific">Candidatus Acutalibacter pullicola</name>
    <dbReference type="NCBI Taxonomy" id="2838417"/>
    <lineage>
        <taxon>Bacteria</taxon>
        <taxon>Bacillati</taxon>
        <taxon>Bacillota</taxon>
        <taxon>Clostridia</taxon>
        <taxon>Eubacteriales</taxon>
        <taxon>Acutalibacteraceae</taxon>
        <taxon>Acutalibacter</taxon>
    </lineage>
</organism>
<dbReference type="InterPro" id="IPR038726">
    <property type="entry name" value="PDDEXK_AddAB-type"/>
</dbReference>
<evidence type="ECO:0000256" key="8">
    <source>
        <dbReference type="ARBA" id="ARBA00023125"/>
    </source>
</evidence>
<evidence type="ECO:0000313" key="18">
    <source>
        <dbReference type="Proteomes" id="UP000826793"/>
    </source>
</evidence>
<dbReference type="AlphaFoldDB" id="A0A9D2MWL1"/>
<evidence type="ECO:0000313" key="17">
    <source>
        <dbReference type="EMBL" id="HJB98092.1"/>
    </source>
</evidence>
<reference evidence="17" key="1">
    <citation type="journal article" date="2021" name="PeerJ">
        <title>Extensive microbial diversity within the chicken gut microbiome revealed by metagenomics and culture.</title>
        <authorList>
            <person name="Gilroy R."/>
            <person name="Ravi A."/>
            <person name="Getino M."/>
            <person name="Pursley I."/>
            <person name="Horton D.L."/>
            <person name="Alikhan N.F."/>
            <person name="Baker D."/>
            <person name="Gharbi K."/>
            <person name="Hall N."/>
            <person name="Watson M."/>
            <person name="Adriaenssens E.M."/>
            <person name="Foster-Nyarko E."/>
            <person name="Jarju S."/>
            <person name="Secka A."/>
            <person name="Antonio M."/>
            <person name="Oren A."/>
            <person name="Chaudhuri R.R."/>
            <person name="La Ragione R."/>
            <person name="Hildebrand F."/>
            <person name="Pallen M.J."/>
        </authorList>
    </citation>
    <scope>NUCLEOTIDE SEQUENCE</scope>
    <source>
        <strain evidence="17">CHK185-1770</strain>
    </source>
</reference>
<evidence type="ECO:0000256" key="5">
    <source>
        <dbReference type="ARBA" id="ARBA00022806"/>
    </source>
</evidence>
<evidence type="ECO:0000256" key="14">
    <source>
        <dbReference type="PROSITE-ProRule" id="PRU00560"/>
    </source>
</evidence>
<evidence type="ECO:0000256" key="2">
    <source>
        <dbReference type="ARBA" id="ARBA00022741"/>
    </source>
</evidence>
<comment type="catalytic activity">
    <reaction evidence="11">
        <text>Couples ATP hydrolysis with the unwinding of duplex DNA by translocating in the 3'-5' direction.</text>
        <dbReference type="EC" id="5.6.2.4"/>
    </reaction>
</comment>
<dbReference type="SUPFAM" id="SSF52540">
    <property type="entry name" value="P-loop containing nucleoside triphosphate hydrolases"/>
    <property type="match status" value="1"/>
</dbReference>
<evidence type="ECO:0000256" key="4">
    <source>
        <dbReference type="ARBA" id="ARBA00022801"/>
    </source>
</evidence>
<dbReference type="InterPro" id="IPR011604">
    <property type="entry name" value="PDDEXK-like_dom_sf"/>
</dbReference>
<dbReference type="Pfam" id="PF13361">
    <property type="entry name" value="UvrD_C"/>
    <property type="match status" value="1"/>
</dbReference>
<dbReference type="InterPro" id="IPR011335">
    <property type="entry name" value="Restrct_endonuc-II-like"/>
</dbReference>
<keyword evidence="9" id="KW-0234">DNA repair</keyword>
<keyword evidence="2 14" id="KW-0547">Nucleotide-binding</keyword>
<sequence>MADMRWTESQQDAIEARRGTVLVAAAAGSGKTAVLVQRAVERLTDREHPTPADRLLIVTFTKAAAAEMRARLERRLHELLREQPGDPHLRRQSLLLSQAHIGTVDSFCAEMVREHFHLLDLSPDFKIAADKQEEELTRTAVNQTVQEAFASGTADALADAFAGERDDRRLLEMVLTLYRFMQSHPFPERWLQEKVALYAPGESQELSLWERVILEYAQETLAHCDGLLARALEACGEDEKVEKAYRPALEQDRAVLSAWAASAAQEDWDGLSQAVPAFAPARRGVLRGYEGDPLKDRLEAVREEVKRCAKELGKYFSADRAACREEIRQTAPLAQGLQELVLDFSRRYQALKRERNLLDYSDLEHKAVQLFLGEDGKPTPTARQVAARFDEIMIDEFQDINEVQDSLFRAVSQGERNLFLVGDVKQSIYGFRRAMPEIFLRTRRAFQKYDRQRDQYPAYLVLDRNFRSRKEVTDTVNFVFSRLMSRAAGDLDYTGEERLVCGADYAPKAGCETELQFIGRRGGVSPQEAEGAWIARRIRELVEGGFTVSDKEGERPARWGDFCILLRSANQYAQGYARELQERGVPARAAVTGGFFQAPEVQNVLSLLRVIDNPDQDIPLLAVLMSPLYGFSPDDVARLRLEDRKVGVYVSLLQGAEREERCARVVGDIAQYRAVAATMPSDGFLGYLYEKTDMPSLVLAMENGEERLLNLHLLERYAREYESSGYHGVAGFVRFLDRLRENDSDLQAAELSPEDNNAVQVMSIHKSKGLEFPVCIVAGCGRNFVTDQRADVLLHPELGLGVKLRDSRRSARFTTTAREAIALETARSSAAEELRILYVALTRAREKLLLVGSWEDPLRTAGRLAMELTEQGPSPYTVRRGKNAAQWLLLCALCHPDGEQLRREAGAPPGCVSWQDYTSWVVGWSDYVPARQEEAPPAEAPQPPDRALYQRLQQQVEFTYPHREAAALPAKVAASKLAAQRDGSREILLSRPAWLGAKGMTPAQRGTALHAFLQFADYRAFLQDPAGERDRLVDLALLTPEQGEAVDLSRVERFLRSPLGQRILRSPQVERERRFTAVIPAALAEPEFSGPEEEVILQGAVDCTFVEEGVLHLVDFKTDRVENMETLWDRYGTQLRLYGYAMEEVSGLPVGELILYSTALNRASMRPWADFH</sequence>
<dbReference type="Gene3D" id="3.90.320.10">
    <property type="match status" value="1"/>
</dbReference>
<keyword evidence="4 14" id="KW-0378">Hydrolase</keyword>
<keyword evidence="5 14" id="KW-0347">Helicase</keyword>
<dbReference type="GO" id="GO:0043138">
    <property type="term" value="F:3'-5' DNA helicase activity"/>
    <property type="evidence" value="ECO:0007669"/>
    <property type="project" value="UniProtKB-EC"/>
</dbReference>
<dbReference type="InterPro" id="IPR014016">
    <property type="entry name" value="UvrD-like_ATP-bd"/>
</dbReference>
<dbReference type="PANTHER" id="PTHR11070:SF48">
    <property type="entry name" value="ATP-DEPENDENT HELICASE_NUCLEASE SUBUNIT A"/>
    <property type="match status" value="1"/>
</dbReference>
<dbReference type="EC" id="5.6.2.4" evidence="12"/>
<comment type="catalytic activity">
    <reaction evidence="13">
        <text>ATP + H2O = ADP + phosphate + H(+)</text>
        <dbReference type="Rhea" id="RHEA:13065"/>
        <dbReference type="ChEBI" id="CHEBI:15377"/>
        <dbReference type="ChEBI" id="CHEBI:15378"/>
        <dbReference type="ChEBI" id="CHEBI:30616"/>
        <dbReference type="ChEBI" id="CHEBI:43474"/>
        <dbReference type="ChEBI" id="CHEBI:456216"/>
        <dbReference type="EC" id="5.6.2.4"/>
    </reaction>
</comment>
<protein>
    <recommendedName>
        <fullName evidence="12">DNA 3'-5' helicase</fullName>
        <ecNumber evidence="12">5.6.2.4</ecNumber>
    </recommendedName>
</protein>
<dbReference type="InterPro" id="IPR027417">
    <property type="entry name" value="P-loop_NTPase"/>
</dbReference>